<reference evidence="1 2" key="1">
    <citation type="submission" date="2020-08" db="EMBL/GenBank/DDBJ databases">
        <title>Sequencing the genomes of 1000 actinobacteria strains.</title>
        <authorList>
            <person name="Klenk H.-P."/>
        </authorList>
    </citation>
    <scope>NUCLEOTIDE SEQUENCE [LARGE SCALE GENOMIC DNA]</scope>
    <source>
        <strain evidence="1 2">DSM 45584</strain>
    </source>
</reference>
<organism evidence="1 2">
    <name type="scientific">Saccharopolyspora phatthalungensis</name>
    <dbReference type="NCBI Taxonomy" id="664693"/>
    <lineage>
        <taxon>Bacteria</taxon>
        <taxon>Bacillati</taxon>
        <taxon>Actinomycetota</taxon>
        <taxon>Actinomycetes</taxon>
        <taxon>Pseudonocardiales</taxon>
        <taxon>Pseudonocardiaceae</taxon>
        <taxon>Saccharopolyspora</taxon>
    </lineage>
</organism>
<evidence type="ECO:0000313" key="2">
    <source>
        <dbReference type="Proteomes" id="UP000584374"/>
    </source>
</evidence>
<dbReference type="Proteomes" id="UP000584374">
    <property type="component" value="Unassembled WGS sequence"/>
</dbReference>
<dbReference type="EMBL" id="JACHIW010000001">
    <property type="protein sequence ID" value="MBB5155252.1"/>
    <property type="molecule type" value="Genomic_DNA"/>
</dbReference>
<comment type="caution">
    <text evidence="1">The sequence shown here is derived from an EMBL/GenBank/DDBJ whole genome shotgun (WGS) entry which is preliminary data.</text>
</comment>
<dbReference type="AlphaFoldDB" id="A0A840PYA0"/>
<proteinExistence type="predicted"/>
<evidence type="ECO:0000313" key="1">
    <source>
        <dbReference type="EMBL" id="MBB5155252.1"/>
    </source>
</evidence>
<keyword evidence="2" id="KW-1185">Reference proteome</keyword>
<accession>A0A840PYA0</accession>
<sequence length="37" mass="3940">MHGTRAGGRPVCHAASLTRAVLRYTEAALAGREFLAK</sequence>
<gene>
    <name evidence="1" type="ORF">BJ970_002786</name>
</gene>
<name>A0A840PYA0_9PSEU</name>
<protein>
    <submittedName>
        <fullName evidence="1">Uncharacterized protein</fullName>
    </submittedName>
</protein>